<keyword evidence="2" id="KW-1185">Reference proteome</keyword>
<protein>
    <submittedName>
        <fullName evidence="1">Uncharacterized protein</fullName>
    </submittedName>
</protein>
<sequence>MVMVNVCHRYMYEEFTSRLHSPQLIPPPLNDSNDDDDDNEIGVMMKLLFDFQLGVCPKSPLSSSLLALFLPS</sequence>
<dbReference type="EMBL" id="JAGKQH010000008">
    <property type="protein sequence ID" value="KAG6592926.1"/>
    <property type="molecule type" value="Genomic_DNA"/>
</dbReference>
<reference evidence="1 2" key="1">
    <citation type="journal article" date="2021" name="Hortic Res">
        <title>The domestication of Cucurbita argyrosperma as revealed by the genome of its wild relative.</title>
        <authorList>
            <person name="Barrera-Redondo J."/>
            <person name="Sanchez-de la Vega G."/>
            <person name="Aguirre-Liguori J.A."/>
            <person name="Castellanos-Morales G."/>
            <person name="Gutierrez-Guerrero Y.T."/>
            <person name="Aguirre-Dugua X."/>
            <person name="Aguirre-Planter E."/>
            <person name="Tenaillon M.I."/>
            <person name="Lira-Saade R."/>
            <person name="Eguiarte L.E."/>
        </authorList>
    </citation>
    <scope>NUCLEOTIDE SEQUENCE [LARGE SCALE GENOMIC DNA]</scope>
    <source>
        <strain evidence="1">JBR-2021</strain>
    </source>
</reference>
<dbReference type="Proteomes" id="UP000685013">
    <property type="component" value="Chromosome 8"/>
</dbReference>
<dbReference type="AlphaFoldDB" id="A0AAV6N4Z3"/>
<evidence type="ECO:0000313" key="1">
    <source>
        <dbReference type="EMBL" id="KAG6592926.1"/>
    </source>
</evidence>
<organism evidence="1 2">
    <name type="scientific">Cucurbita argyrosperma subsp. sororia</name>
    <dbReference type="NCBI Taxonomy" id="37648"/>
    <lineage>
        <taxon>Eukaryota</taxon>
        <taxon>Viridiplantae</taxon>
        <taxon>Streptophyta</taxon>
        <taxon>Embryophyta</taxon>
        <taxon>Tracheophyta</taxon>
        <taxon>Spermatophyta</taxon>
        <taxon>Magnoliopsida</taxon>
        <taxon>eudicotyledons</taxon>
        <taxon>Gunneridae</taxon>
        <taxon>Pentapetalae</taxon>
        <taxon>rosids</taxon>
        <taxon>fabids</taxon>
        <taxon>Cucurbitales</taxon>
        <taxon>Cucurbitaceae</taxon>
        <taxon>Cucurbiteae</taxon>
        <taxon>Cucurbita</taxon>
    </lineage>
</organism>
<gene>
    <name evidence="1" type="ORF">SDJN03_12402</name>
</gene>
<accession>A0AAV6N4Z3</accession>
<comment type="caution">
    <text evidence="1">The sequence shown here is derived from an EMBL/GenBank/DDBJ whole genome shotgun (WGS) entry which is preliminary data.</text>
</comment>
<evidence type="ECO:0000313" key="2">
    <source>
        <dbReference type="Proteomes" id="UP000685013"/>
    </source>
</evidence>
<name>A0AAV6N4Z3_9ROSI</name>
<feature type="non-terminal residue" evidence="1">
    <location>
        <position position="1"/>
    </location>
</feature>
<proteinExistence type="predicted"/>